<name>A0A1J0R5N6_9TRYP</name>
<proteinExistence type="predicted"/>
<evidence type="ECO:0000256" key="6">
    <source>
        <dbReference type="ARBA" id="ARBA00023180"/>
    </source>
</evidence>
<keyword evidence="3" id="KW-1003">Cell membrane</keyword>
<comment type="subcellular location">
    <subcellularLocation>
        <location evidence="2">Cell membrane</location>
        <topology evidence="2">Lipid-anchor</topology>
        <topology evidence="2">GPI-anchor</topology>
    </subcellularLocation>
</comment>
<keyword evidence="6" id="KW-0325">Glycoprotein</keyword>
<dbReference type="VEuPathDB" id="TriTrypDB:Tb927.8.170"/>
<dbReference type="GO" id="GO:0005886">
    <property type="term" value="C:plasma membrane"/>
    <property type="evidence" value="ECO:0007669"/>
    <property type="project" value="UniProtKB-SubCell"/>
</dbReference>
<dbReference type="GO" id="GO:0042783">
    <property type="term" value="P:symbiont-mediated evasion of host immune response"/>
    <property type="evidence" value="ECO:0007669"/>
    <property type="project" value="InterPro"/>
</dbReference>
<dbReference type="VEuPathDB" id="TriTrypDB:Tb1125.8.170"/>
<organism evidence="11">
    <name type="scientific">Trypanosoma brucei</name>
    <dbReference type="NCBI Taxonomy" id="5691"/>
    <lineage>
        <taxon>Eukaryota</taxon>
        <taxon>Discoba</taxon>
        <taxon>Euglenozoa</taxon>
        <taxon>Kinetoplastea</taxon>
        <taxon>Metakinetoplastina</taxon>
        <taxon>Trypanosomatida</taxon>
        <taxon>Trypanosomatidae</taxon>
        <taxon>Trypanosoma</taxon>
    </lineage>
</organism>
<dbReference type="InterPro" id="IPR001812">
    <property type="entry name" value="Trypano_VSG_A_N_dom"/>
</dbReference>
<evidence type="ECO:0000259" key="10">
    <source>
        <dbReference type="Pfam" id="PF10659"/>
    </source>
</evidence>
<keyword evidence="4" id="KW-0336">GPI-anchor</keyword>
<dbReference type="VEuPathDB" id="TriTrypDB:Tb427_000561700"/>
<evidence type="ECO:0000313" key="11">
    <source>
        <dbReference type="EMBL" id="APD73140.1"/>
    </source>
</evidence>
<accession>A0A1J0R5N6</accession>
<feature type="chain" id="PRO_5013108393" evidence="8">
    <location>
        <begin position="18"/>
        <end position="489"/>
    </location>
</feature>
<evidence type="ECO:0000256" key="2">
    <source>
        <dbReference type="ARBA" id="ARBA00004609"/>
    </source>
</evidence>
<keyword evidence="7" id="KW-0449">Lipoprotein</keyword>
<evidence type="ECO:0000256" key="1">
    <source>
        <dbReference type="ARBA" id="ARBA00002523"/>
    </source>
</evidence>
<feature type="domain" description="Trypanosome variant surface glycoprotein C-terminal" evidence="10">
    <location>
        <begin position="394"/>
        <end position="488"/>
    </location>
</feature>
<dbReference type="AlphaFoldDB" id="A0A1J0R5N6"/>
<dbReference type="GO" id="GO:0098552">
    <property type="term" value="C:side of membrane"/>
    <property type="evidence" value="ECO:0007669"/>
    <property type="project" value="UniProtKB-KW"/>
</dbReference>
<keyword evidence="8" id="KW-0732">Signal</keyword>
<keyword evidence="5" id="KW-0472">Membrane</keyword>
<reference evidence="11" key="1">
    <citation type="submission" date="2016-08" db="EMBL/GenBank/DDBJ databases">
        <title>VSG repertoire of Trypanosoma brucei EATRO 1125.</title>
        <authorList>
            <person name="Cross G.A."/>
        </authorList>
    </citation>
    <scope>NUCLEOTIDE SEQUENCE</scope>
    <source>
        <strain evidence="11">EATRO 1125</strain>
    </source>
</reference>
<evidence type="ECO:0000256" key="5">
    <source>
        <dbReference type="ARBA" id="ARBA00023136"/>
    </source>
</evidence>
<feature type="domain" description="Trypanosome variant surface glycoprotein A-type N-terminal" evidence="9">
    <location>
        <begin position="28"/>
        <end position="374"/>
    </location>
</feature>
<dbReference type="SUPFAM" id="SSF58087">
    <property type="entry name" value="Variant surface glycoprotein (N-terminal domain)"/>
    <property type="match status" value="1"/>
</dbReference>
<dbReference type="EMBL" id="KX699184">
    <property type="protein sequence ID" value="APD73140.1"/>
    <property type="molecule type" value="Genomic_DNA"/>
</dbReference>
<evidence type="ECO:0000259" key="9">
    <source>
        <dbReference type="Pfam" id="PF00913"/>
    </source>
</evidence>
<dbReference type="Gene3D" id="1.10.470.10">
    <property type="entry name" value="Variant Surface Glycoprotein, subunit A, domain 2"/>
    <property type="match status" value="1"/>
</dbReference>
<feature type="signal peptide" evidence="8">
    <location>
        <begin position="1"/>
        <end position="17"/>
    </location>
</feature>
<dbReference type="Pfam" id="PF10659">
    <property type="entry name" value="Trypan_glycop_C"/>
    <property type="match status" value="1"/>
</dbReference>
<sequence>MSTLIATILIATQLVTASKAAAEDADNCTNAHDITKYASTLIKKTLDGYSSNDDALQNAYRAAIFVAIRSGTPAAKLVLPLTAMYRQCQTEADDAVKRHRQAAIGPALELAEAAGAAKVLEKVAAAKIKAKAATAHSNSKQHFKIEYDTGLTPVPTGKCTISEAYTTGKAQLQDSELGKWHIKTMKLTANGDTTEYTGPHAQVCINVNSCADATGGTSKYEIKSHPFYTTAEDEPTDNKYKVTAPGSQLKEWHTATRTHTEKLKVAETLLQQLRANGPKQSECLPHLRKADNTLRRAVAALLLNQPDVNLADQGEGQKIDQAIAAAYGDNEDKFKNKIWSTVLEETVSLPGKTAAPQIKLRNINSVDQLREILVKAEAEQQRSIAAAKETISTATTAADTKGNECTNKTGDACKGDCKMVDGFCKPAKKEENKEKDGKADSTCAGKDEKTCGTTQGCKWENNACKDSSILVNKKFALSVVSAAFVALLF</sequence>
<dbReference type="InterPro" id="IPR019609">
    <property type="entry name" value="Variant_surf_glycoprt_trypan_C"/>
</dbReference>
<evidence type="ECO:0000256" key="7">
    <source>
        <dbReference type="ARBA" id="ARBA00023288"/>
    </source>
</evidence>
<evidence type="ECO:0000256" key="4">
    <source>
        <dbReference type="ARBA" id="ARBA00022622"/>
    </source>
</evidence>
<evidence type="ECO:0000256" key="3">
    <source>
        <dbReference type="ARBA" id="ARBA00022475"/>
    </source>
</evidence>
<dbReference type="Gene3D" id="3.90.150.10">
    <property type="entry name" value="Variant Surface Glycoprotein, subunit A domain 1"/>
    <property type="match status" value="1"/>
</dbReference>
<dbReference type="Pfam" id="PF00913">
    <property type="entry name" value="Trypan_glycop"/>
    <property type="match status" value="1"/>
</dbReference>
<comment type="function">
    <text evidence="1">VSG forms a coat on the surface of the parasite. The trypanosome evades the immune response of the host by expressing a series of antigenically distinct VSGs from an estimated 1000 VSG genes.</text>
</comment>
<protein>
    <submittedName>
        <fullName evidence="11">Variant surface glycoprotein 1125.322</fullName>
    </submittedName>
</protein>
<evidence type="ECO:0000256" key="8">
    <source>
        <dbReference type="SAM" id="SignalP"/>
    </source>
</evidence>